<evidence type="ECO:0000256" key="7">
    <source>
        <dbReference type="ARBA" id="ARBA00023136"/>
    </source>
</evidence>
<keyword evidence="7 8" id="KW-0472">Membrane</keyword>
<keyword evidence="3" id="KW-0813">Transport</keyword>
<evidence type="ECO:0000256" key="4">
    <source>
        <dbReference type="ARBA" id="ARBA00022475"/>
    </source>
</evidence>
<evidence type="ECO:0000256" key="6">
    <source>
        <dbReference type="ARBA" id="ARBA00022989"/>
    </source>
</evidence>
<evidence type="ECO:0000256" key="5">
    <source>
        <dbReference type="ARBA" id="ARBA00022692"/>
    </source>
</evidence>
<dbReference type="GO" id="GO:0005886">
    <property type="term" value="C:plasma membrane"/>
    <property type="evidence" value="ECO:0007669"/>
    <property type="project" value="UniProtKB-SubCell"/>
</dbReference>
<accession>A0A9J6RRM9</accession>
<dbReference type="InterPro" id="IPR002781">
    <property type="entry name" value="TM_pro_TauE-like"/>
</dbReference>
<feature type="transmembrane region" description="Helical" evidence="8">
    <location>
        <begin position="234"/>
        <end position="252"/>
    </location>
</feature>
<sequence>MDFSLLHALILIATGIVAGVINTLAGGGTNLTLPALMIMGMPPEVANATNRVGVFLQNIVALLGFKKHKKLPTDDIGPILVPTILGGCLGAIAAAYAPSEILKPLLFTAMISMTLIMLFRPSVISPPVGTIPNKVKATPSSWWWLTVAGFYGGFVQAGVGFILITALAGSLRYDLVRTNALKVVCVAVFTGMALLVFIFQGLIWWAPGLVLALGTMIGAHVAVKFAISAKPSTLKWFLFVMTVCGAVAAYVFD</sequence>
<evidence type="ECO:0000313" key="9">
    <source>
        <dbReference type="EMBL" id="MCZ0866815.1"/>
    </source>
</evidence>
<dbReference type="PANTHER" id="PTHR30269">
    <property type="entry name" value="TRANSMEMBRANE PROTEIN YFCA"/>
    <property type="match status" value="1"/>
</dbReference>
<gene>
    <name evidence="9" type="ORF">O0V09_16515</name>
</gene>
<dbReference type="AlphaFoldDB" id="A0A9J6RRM9"/>
<keyword evidence="5 8" id="KW-0812">Transmembrane</keyword>
<dbReference type="Pfam" id="PF01925">
    <property type="entry name" value="TauE"/>
    <property type="match status" value="1"/>
</dbReference>
<feature type="transmembrane region" description="Helical" evidence="8">
    <location>
        <begin position="104"/>
        <end position="122"/>
    </location>
</feature>
<protein>
    <recommendedName>
        <fullName evidence="8">Probable membrane transporter protein</fullName>
    </recommendedName>
</protein>
<feature type="transmembrane region" description="Helical" evidence="8">
    <location>
        <begin position="142"/>
        <end position="168"/>
    </location>
</feature>
<keyword evidence="4 8" id="KW-1003">Cell membrane</keyword>
<reference evidence="9 10" key="1">
    <citation type="submission" date="2022-12" db="EMBL/GenBank/DDBJ databases">
        <title>Dasania phycosphaerae sp. nov., isolated from particulate material of the south coast of Korea.</title>
        <authorList>
            <person name="Jiang Y."/>
        </authorList>
    </citation>
    <scope>NUCLEOTIDE SEQUENCE [LARGE SCALE GENOMIC DNA]</scope>
    <source>
        <strain evidence="9 10">GY-19</strain>
    </source>
</reference>
<organism evidence="9 10">
    <name type="scientific">Dasania phycosphaerae</name>
    <dbReference type="NCBI Taxonomy" id="2950436"/>
    <lineage>
        <taxon>Bacteria</taxon>
        <taxon>Pseudomonadati</taxon>
        <taxon>Pseudomonadota</taxon>
        <taxon>Gammaproteobacteria</taxon>
        <taxon>Cellvibrionales</taxon>
        <taxon>Spongiibacteraceae</taxon>
        <taxon>Dasania</taxon>
    </lineage>
</organism>
<keyword evidence="6 8" id="KW-1133">Transmembrane helix</keyword>
<evidence type="ECO:0000256" key="1">
    <source>
        <dbReference type="ARBA" id="ARBA00004651"/>
    </source>
</evidence>
<evidence type="ECO:0000313" key="10">
    <source>
        <dbReference type="Proteomes" id="UP001069090"/>
    </source>
</evidence>
<evidence type="ECO:0000256" key="3">
    <source>
        <dbReference type="ARBA" id="ARBA00022448"/>
    </source>
</evidence>
<comment type="similarity">
    <text evidence="2 8">Belongs to the 4-toluene sulfonate uptake permease (TSUP) (TC 2.A.102) family.</text>
</comment>
<feature type="transmembrane region" description="Helical" evidence="8">
    <location>
        <begin position="205"/>
        <end position="227"/>
    </location>
</feature>
<dbReference type="PANTHER" id="PTHR30269:SF0">
    <property type="entry name" value="MEMBRANE TRANSPORTER PROTEIN YFCA-RELATED"/>
    <property type="match status" value="1"/>
</dbReference>
<dbReference type="Proteomes" id="UP001069090">
    <property type="component" value="Unassembled WGS sequence"/>
</dbReference>
<keyword evidence="10" id="KW-1185">Reference proteome</keyword>
<evidence type="ECO:0000256" key="8">
    <source>
        <dbReference type="RuleBase" id="RU363041"/>
    </source>
</evidence>
<comment type="subcellular location">
    <subcellularLocation>
        <location evidence="1 8">Cell membrane</location>
        <topology evidence="1 8">Multi-pass membrane protein</topology>
    </subcellularLocation>
</comment>
<feature type="transmembrane region" description="Helical" evidence="8">
    <location>
        <begin position="180"/>
        <end position="199"/>
    </location>
</feature>
<dbReference type="InterPro" id="IPR052017">
    <property type="entry name" value="TSUP"/>
</dbReference>
<evidence type="ECO:0000256" key="2">
    <source>
        <dbReference type="ARBA" id="ARBA00009142"/>
    </source>
</evidence>
<dbReference type="RefSeq" id="WP_258332764.1">
    <property type="nucleotide sequence ID" value="NZ_JAPTGG010000017.1"/>
</dbReference>
<dbReference type="EMBL" id="JAPTGG010000017">
    <property type="protein sequence ID" value="MCZ0866815.1"/>
    <property type="molecule type" value="Genomic_DNA"/>
</dbReference>
<name>A0A9J6RRM9_9GAMM</name>
<proteinExistence type="inferred from homology"/>
<feature type="transmembrane region" description="Helical" evidence="8">
    <location>
        <begin position="76"/>
        <end position="97"/>
    </location>
</feature>
<comment type="caution">
    <text evidence="9">The sequence shown here is derived from an EMBL/GenBank/DDBJ whole genome shotgun (WGS) entry which is preliminary data.</text>
</comment>